<evidence type="ECO:0000256" key="3">
    <source>
        <dbReference type="ARBA" id="ARBA00022475"/>
    </source>
</evidence>
<gene>
    <name evidence="14" type="ORF">BDV98DRAFT_582159</name>
</gene>
<dbReference type="GO" id="GO:0005886">
    <property type="term" value="C:plasma membrane"/>
    <property type="evidence" value="ECO:0007669"/>
    <property type="project" value="UniProtKB-SubCell"/>
</dbReference>
<evidence type="ECO:0000256" key="9">
    <source>
        <dbReference type="ARBA" id="ARBA00023277"/>
    </source>
</evidence>
<evidence type="ECO:0000256" key="8">
    <source>
        <dbReference type="ARBA" id="ARBA00023136"/>
    </source>
</evidence>
<keyword evidence="6 12" id="KW-0732">Signal</keyword>
<keyword evidence="8" id="KW-0472">Membrane</keyword>
<keyword evidence="10" id="KW-0449">Lipoprotein</keyword>
<evidence type="ECO:0000256" key="11">
    <source>
        <dbReference type="ARBA" id="ARBA00023316"/>
    </source>
</evidence>
<dbReference type="PANTHER" id="PTHR46471">
    <property type="entry name" value="CHITIN DEACETYLASE"/>
    <property type="match status" value="1"/>
</dbReference>
<sequence>MLLSTTLISALLVSVVSAAPQRRAPAQVITSCTVPKTAALTFDDGPWVYAYDVSKILVAAGAKGTFFLNGNNYECIYSDANIKRVKTLHEKGHQLASHTWSHKHLPELNWDQLHSEMWRVEEALIRIVGVQPAFVRPPFGEYNDLVREVAGLRGQKIAIWDLDTGDTVGFTPAQSKALFDQAIAKKPSTIHSLAHETMYSSVADVLPYAIQKLQAAGYKLVTLAECLGEQPYQWKQPAGVKDTTWNCDEVPT</sequence>
<reference evidence="14 15" key="1">
    <citation type="journal article" date="2019" name="Nat. Ecol. Evol.">
        <title>Megaphylogeny resolves global patterns of mushroom evolution.</title>
        <authorList>
            <person name="Varga T."/>
            <person name="Krizsan K."/>
            <person name="Foldi C."/>
            <person name="Dima B."/>
            <person name="Sanchez-Garcia M."/>
            <person name="Sanchez-Ramirez S."/>
            <person name="Szollosi G.J."/>
            <person name="Szarkandi J.G."/>
            <person name="Papp V."/>
            <person name="Albert L."/>
            <person name="Andreopoulos W."/>
            <person name="Angelini C."/>
            <person name="Antonin V."/>
            <person name="Barry K.W."/>
            <person name="Bougher N.L."/>
            <person name="Buchanan P."/>
            <person name="Buyck B."/>
            <person name="Bense V."/>
            <person name="Catcheside P."/>
            <person name="Chovatia M."/>
            <person name="Cooper J."/>
            <person name="Damon W."/>
            <person name="Desjardin D."/>
            <person name="Finy P."/>
            <person name="Geml J."/>
            <person name="Haridas S."/>
            <person name="Hughes K."/>
            <person name="Justo A."/>
            <person name="Karasinski D."/>
            <person name="Kautmanova I."/>
            <person name="Kiss B."/>
            <person name="Kocsube S."/>
            <person name="Kotiranta H."/>
            <person name="LaButti K.M."/>
            <person name="Lechner B.E."/>
            <person name="Liimatainen K."/>
            <person name="Lipzen A."/>
            <person name="Lukacs Z."/>
            <person name="Mihaltcheva S."/>
            <person name="Morgado L.N."/>
            <person name="Niskanen T."/>
            <person name="Noordeloos M.E."/>
            <person name="Ohm R.A."/>
            <person name="Ortiz-Santana B."/>
            <person name="Ovrebo C."/>
            <person name="Racz N."/>
            <person name="Riley R."/>
            <person name="Savchenko A."/>
            <person name="Shiryaev A."/>
            <person name="Soop K."/>
            <person name="Spirin V."/>
            <person name="Szebenyi C."/>
            <person name="Tomsovsky M."/>
            <person name="Tulloss R.E."/>
            <person name="Uehling J."/>
            <person name="Grigoriev I.V."/>
            <person name="Vagvolgyi C."/>
            <person name="Papp T."/>
            <person name="Martin F.M."/>
            <person name="Miettinen O."/>
            <person name="Hibbett D.S."/>
            <person name="Nagy L.G."/>
        </authorList>
    </citation>
    <scope>NUCLEOTIDE SEQUENCE [LARGE SCALE GENOMIC DNA]</scope>
    <source>
        <strain evidence="14 15">CBS 309.79</strain>
    </source>
</reference>
<dbReference type="GO" id="GO:0005975">
    <property type="term" value="P:carbohydrate metabolic process"/>
    <property type="evidence" value="ECO:0007669"/>
    <property type="project" value="InterPro"/>
</dbReference>
<dbReference type="GO" id="GO:0016810">
    <property type="term" value="F:hydrolase activity, acting on carbon-nitrogen (but not peptide) bonds"/>
    <property type="evidence" value="ECO:0007669"/>
    <property type="project" value="InterPro"/>
</dbReference>
<evidence type="ECO:0000256" key="1">
    <source>
        <dbReference type="ARBA" id="ARBA00001941"/>
    </source>
</evidence>
<dbReference type="OrthoDB" id="2125469at2759"/>
<dbReference type="AlphaFoldDB" id="A0A5C3QKV3"/>
<evidence type="ECO:0000256" key="12">
    <source>
        <dbReference type="SAM" id="SignalP"/>
    </source>
</evidence>
<dbReference type="GO" id="GO:0046872">
    <property type="term" value="F:metal ion binding"/>
    <property type="evidence" value="ECO:0007669"/>
    <property type="project" value="UniProtKB-KW"/>
</dbReference>
<evidence type="ECO:0000256" key="5">
    <source>
        <dbReference type="ARBA" id="ARBA00022723"/>
    </source>
</evidence>
<feature type="chain" id="PRO_5023017008" evidence="12">
    <location>
        <begin position="19"/>
        <end position="252"/>
    </location>
</feature>
<keyword evidence="7" id="KW-0378">Hydrolase</keyword>
<evidence type="ECO:0000256" key="4">
    <source>
        <dbReference type="ARBA" id="ARBA00022622"/>
    </source>
</evidence>
<evidence type="ECO:0000259" key="13">
    <source>
        <dbReference type="PROSITE" id="PS51677"/>
    </source>
</evidence>
<dbReference type="GO" id="GO:0071555">
    <property type="term" value="P:cell wall organization"/>
    <property type="evidence" value="ECO:0007669"/>
    <property type="project" value="UniProtKB-KW"/>
</dbReference>
<dbReference type="Pfam" id="PF01522">
    <property type="entry name" value="Polysacc_deac_1"/>
    <property type="match status" value="1"/>
</dbReference>
<evidence type="ECO:0000256" key="2">
    <source>
        <dbReference type="ARBA" id="ARBA00004609"/>
    </source>
</evidence>
<accession>A0A5C3QKV3</accession>
<evidence type="ECO:0000313" key="15">
    <source>
        <dbReference type="Proteomes" id="UP000305067"/>
    </source>
</evidence>
<feature type="signal peptide" evidence="12">
    <location>
        <begin position="1"/>
        <end position="18"/>
    </location>
</feature>
<keyword evidence="11" id="KW-0961">Cell wall biogenesis/degradation</keyword>
<feature type="domain" description="NodB homology" evidence="13">
    <location>
        <begin position="36"/>
        <end position="221"/>
    </location>
</feature>
<keyword evidence="4" id="KW-0336">GPI-anchor</keyword>
<evidence type="ECO:0000256" key="6">
    <source>
        <dbReference type="ARBA" id="ARBA00022729"/>
    </source>
</evidence>
<dbReference type="InterPro" id="IPR002509">
    <property type="entry name" value="NODB_dom"/>
</dbReference>
<dbReference type="GO" id="GO:0098552">
    <property type="term" value="C:side of membrane"/>
    <property type="evidence" value="ECO:0007669"/>
    <property type="project" value="UniProtKB-KW"/>
</dbReference>
<keyword evidence="15" id="KW-1185">Reference proteome</keyword>
<dbReference type="CDD" id="cd10951">
    <property type="entry name" value="CE4_ClCDA_like"/>
    <property type="match status" value="1"/>
</dbReference>
<evidence type="ECO:0000313" key="14">
    <source>
        <dbReference type="EMBL" id="TFL02576.1"/>
    </source>
</evidence>
<dbReference type="STRING" id="1884261.A0A5C3QKV3"/>
<evidence type="ECO:0000256" key="7">
    <source>
        <dbReference type="ARBA" id="ARBA00022801"/>
    </source>
</evidence>
<dbReference type="PROSITE" id="PS51677">
    <property type="entry name" value="NODB"/>
    <property type="match status" value="1"/>
</dbReference>
<keyword evidence="5" id="KW-0479">Metal-binding</keyword>
<keyword evidence="4" id="KW-0325">Glycoprotein</keyword>
<comment type="cofactor">
    <cofactor evidence="1">
        <name>Co(2+)</name>
        <dbReference type="ChEBI" id="CHEBI:48828"/>
    </cofactor>
</comment>
<dbReference type="SUPFAM" id="SSF88713">
    <property type="entry name" value="Glycoside hydrolase/deacetylase"/>
    <property type="match status" value="1"/>
</dbReference>
<name>A0A5C3QKV3_9AGAR</name>
<dbReference type="PANTHER" id="PTHR46471:SF2">
    <property type="entry name" value="CHITIN DEACETYLASE-RELATED"/>
    <property type="match status" value="1"/>
</dbReference>
<keyword evidence="9" id="KW-0119">Carbohydrate metabolism</keyword>
<dbReference type="EMBL" id="ML178822">
    <property type="protein sequence ID" value="TFL02576.1"/>
    <property type="molecule type" value="Genomic_DNA"/>
</dbReference>
<proteinExistence type="predicted"/>
<evidence type="ECO:0000256" key="10">
    <source>
        <dbReference type="ARBA" id="ARBA00023288"/>
    </source>
</evidence>
<dbReference type="Gene3D" id="3.20.20.370">
    <property type="entry name" value="Glycoside hydrolase/deacetylase"/>
    <property type="match status" value="1"/>
</dbReference>
<organism evidence="14 15">
    <name type="scientific">Pterulicium gracile</name>
    <dbReference type="NCBI Taxonomy" id="1884261"/>
    <lineage>
        <taxon>Eukaryota</taxon>
        <taxon>Fungi</taxon>
        <taxon>Dikarya</taxon>
        <taxon>Basidiomycota</taxon>
        <taxon>Agaricomycotina</taxon>
        <taxon>Agaricomycetes</taxon>
        <taxon>Agaricomycetidae</taxon>
        <taxon>Agaricales</taxon>
        <taxon>Pleurotineae</taxon>
        <taxon>Pterulaceae</taxon>
        <taxon>Pterulicium</taxon>
    </lineage>
</organism>
<comment type="subcellular location">
    <subcellularLocation>
        <location evidence="2">Cell membrane</location>
        <topology evidence="2">Lipid-anchor</topology>
        <topology evidence="2">GPI-anchor</topology>
    </subcellularLocation>
</comment>
<protein>
    <submittedName>
        <fullName evidence="14">Carbohydrate esterase family 4 protein</fullName>
    </submittedName>
</protein>
<keyword evidence="3" id="KW-1003">Cell membrane</keyword>
<dbReference type="Proteomes" id="UP000305067">
    <property type="component" value="Unassembled WGS sequence"/>
</dbReference>
<dbReference type="InterPro" id="IPR011330">
    <property type="entry name" value="Glyco_hydro/deAcase_b/a-brl"/>
</dbReference>